<feature type="transmembrane region" description="Helical" evidence="1">
    <location>
        <begin position="20"/>
        <end position="38"/>
    </location>
</feature>
<feature type="transmembrane region" description="Helical" evidence="1">
    <location>
        <begin position="82"/>
        <end position="102"/>
    </location>
</feature>
<evidence type="ECO:0000313" key="3">
    <source>
        <dbReference type="Proteomes" id="UP001596378"/>
    </source>
</evidence>
<keyword evidence="1" id="KW-0472">Membrane</keyword>
<feature type="transmembrane region" description="Helical" evidence="1">
    <location>
        <begin position="194"/>
        <end position="212"/>
    </location>
</feature>
<name>A0ABW2FG62_9BACL</name>
<keyword evidence="1" id="KW-1133">Transmembrane helix</keyword>
<protein>
    <recommendedName>
        <fullName evidence="4">O-antigen ligase-like membrane protein</fullName>
    </recommendedName>
</protein>
<proteinExistence type="predicted"/>
<dbReference type="EMBL" id="JBHTAI010000013">
    <property type="protein sequence ID" value="MFC7150919.1"/>
    <property type="molecule type" value="Genomic_DNA"/>
</dbReference>
<evidence type="ECO:0000256" key="1">
    <source>
        <dbReference type="SAM" id="Phobius"/>
    </source>
</evidence>
<organism evidence="2 3">
    <name type="scientific">Cohnella cellulosilytica</name>
    <dbReference type="NCBI Taxonomy" id="986710"/>
    <lineage>
        <taxon>Bacteria</taxon>
        <taxon>Bacillati</taxon>
        <taxon>Bacillota</taxon>
        <taxon>Bacilli</taxon>
        <taxon>Bacillales</taxon>
        <taxon>Paenibacillaceae</taxon>
        <taxon>Cohnella</taxon>
    </lineage>
</organism>
<keyword evidence="3" id="KW-1185">Reference proteome</keyword>
<accession>A0ABW2FG62</accession>
<feature type="transmembrane region" description="Helical" evidence="1">
    <location>
        <begin position="147"/>
        <end position="174"/>
    </location>
</feature>
<evidence type="ECO:0008006" key="4">
    <source>
        <dbReference type="Google" id="ProtNLM"/>
    </source>
</evidence>
<feature type="transmembrane region" description="Helical" evidence="1">
    <location>
        <begin position="408"/>
        <end position="425"/>
    </location>
</feature>
<sequence length="450" mass="49616">MRYDPGTSGVAAGRTGGNRLLWGLYLVLLLLLTVYQDFPLVNVIGEIGRSPIVLLLPLFVVCEAAMLAKHKRVMHGSKLQRYLLVFIVYLSFISVAYVLAQFLQGSYSFGQENLLGKAVKVLIYFVLILLYVRHMQLLFAKIGSRRALFVCFFVVVALLAVIMIAELASIPNALAPLHAGSQPYWRVRLLTSESSTTGTIVVVYSAILVYLSRDLSGPAKALSIAFVAGFFLFYLFVTGSKGFLIVALLTIVVTMAKFLDFRKKRNFLLLLGAAGAMYLFVSHFSAGVLGSLSNDIENYTSSYTRMGTILIALSTVAHHPLGVGTGAYLMYFDQYVDSAIGVMSRFYYDTFGIGQINAGELLQYSGTDRNVGVKSGFFQWLMFGGIAAVVFFYLLAASLLKKAKTSSILFPALIFVLLSLLFVALEIKYEIWLFFAFIGYATTSTRRAEA</sequence>
<evidence type="ECO:0000313" key="2">
    <source>
        <dbReference type="EMBL" id="MFC7150919.1"/>
    </source>
</evidence>
<keyword evidence="1" id="KW-0812">Transmembrane</keyword>
<reference evidence="3" key="1">
    <citation type="journal article" date="2019" name="Int. J. Syst. Evol. Microbiol.">
        <title>The Global Catalogue of Microorganisms (GCM) 10K type strain sequencing project: providing services to taxonomists for standard genome sequencing and annotation.</title>
        <authorList>
            <consortium name="The Broad Institute Genomics Platform"/>
            <consortium name="The Broad Institute Genome Sequencing Center for Infectious Disease"/>
            <person name="Wu L."/>
            <person name="Ma J."/>
        </authorList>
    </citation>
    <scope>NUCLEOTIDE SEQUENCE [LARGE SCALE GENOMIC DNA]</scope>
    <source>
        <strain evidence="3">KCTC 12907</strain>
    </source>
</reference>
<dbReference type="RefSeq" id="WP_378053597.1">
    <property type="nucleotide sequence ID" value="NZ_JBHMDN010000078.1"/>
</dbReference>
<feature type="transmembrane region" description="Helical" evidence="1">
    <location>
        <begin position="377"/>
        <end position="396"/>
    </location>
</feature>
<feature type="transmembrane region" description="Helical" evidence="1">
    <location>
        <begin position="50"/>
        <end position="70"/>
    </location>
</feature>
<feature type="transmembrane region" description="Helical" evidence="1">
    <location>
        <begin position="267"/>
        <end position="289"/>
    </location>
</feature>
<dbReference type="Proteomes" id="UP001596378">
    <property type="component" value="Unassembled WGS sequence"/>
</dbReference>
<gene>
    <name evidence="2" type="ORF">ACFQMJ_20485</name>
</gene>
<feature type="transmembrane region" description="Helical" evidence="1">
    <location>
        <begin position="122"/>
        <end position="140"/>
    </location>
</feature>
<comment type="caution">
    <text evidence="2">The sequence shown here is derived from an EMBL/GenBank/DDBJ whole genome shotgun (WGS) entry which is preliminary data.</text>
</comment>